<comment type="caution">
    <text evidence="2">The sequence shown here is derived from an EMBL/GenBank/DDBJ whole genome shotgun (WGS) entry which is preliminary data.</text>
</comment>
<organism evidence="2 3">
    <name type="scientific">Gordonibacter massiliensis</name>
    <name type="common">ex Traore et al. 2017</name>
    <dbReference type="NCBI Taxonomy" id="1841863"/>
    <lineage>
        <taxon>Bacteria</taxon>
        <taxon>Bacillati</taxon>
        <taxon>Actinomycetota</taxon>
        <taxon>Coriobacteriia</taxon>
        <taxon>Eggerthellales</taxon>
        <taxon>Eggerthellaceae</taxon>
        <taxon>Gordonibacter</taxon>
    </lineage>
</organism>
<evidence type="ECO:0000259" key="1">
    <source>
        <dbReference type="Pfam" id="PF11823"/>
    </source>
</evidence>
<name>A0A842JF72_9ACTN</name>
<evidence type="ECO:0000313" key="2">
    <source>
        <dbReference type="EMBL" id="MBC2890663.1"/>
    </source>
</evidence>
<accession>A0A842JF72</accession>
<keyword evidence="3" id="KW-1185">Reference proteome</keyword>
<sequence length="105" mass="10937">MGPAGLEGGTAGAPAEGAPEGPVDCYVLFRGHTDGLALFSALKDAGVGARIAPTPRAARATCGMSLLVSCDDEERIRDVARECGAHVEGVARLARQIRPDRDRYC</sequence>
<protein>
    <submittedName>
        <fullName evidence="2">DUF3343 domain-containing protein</fullName>
    </submittedName>
</protein>
<feature type="domain" description="Putative Se/S carrier protein-like" evidence="1">
    <location>
        <begin position="24"/>
        <end position="90"/>
    </location>
</feature>
<evidence type="ECO:0000313" key="3">
    <source>
        <dbReference type="Proteomes" id="UP000587396"/>
    </source>
</evidence>
<dbReference type="Proteomes" id="UP000587396">
    <property type="component" value="Unassembled WGS sequence"/>
</dbReference>
<reference evidence="2 3" key="1">
    <citation type="submission" date="2020-08" db="EMBL/GenBank/DDBJ databases">
        <authorList>
            <person name="Liu C."/>
            <person name="Sun Q."/>
        </authorList>
    </citation>
    <scope>NUCLEOTIDE SEQUENCE [LARGE SCALE GENOMIC DNA]</scope>
    <source>
        <strain evidence="2 3">N22</strain>
    </source>
</reference>
<proteinExistence type="predicted"/>
<gene>
    <name evidence="2" type="ORF">H7313_15125</name>
</gene>
<dbReference type="EMBL" id="JACMSE010000017">
    <property type="protein sequence ID" value="MBC2890663.1"/>
    <property type="molecule type" value="Genomic_DNA"/>
</dbReference>
<dbReference type="InterPro" id="IPR021778">
    <property type="entry name" value="Se/S_carrier-like"/>
</dbReference>
<dbReference type="Pfam" id="PF11823">
    <property type="entry name" value="Se_S_carrier"/>
    <property type="match status" value="1"/>
</dbReference>
<dbReference type="AlphaFoldDB" id="A0A842JF72"/>